<proteinExistence type="predicted"/>
<sequence length="387" mass="44955">MSKLLTTTPQEEGFYLSGETSNHIQTWMIWPHMKDNWQKDAFPAQKIFALVAKIISNYEPVQMIVNEQNYLRVKKMLANSNINLIKTHYYDSWARDIGELYLLNEKGEHRAVSFEFNGWGMQNSLMLKAKNFKWDYNVDNKVAITMANTSGVDYYVCPLVLESGSINVDGEGTLYTTEECLLNPNRNPTLTKLEIKQYLKQYLNVKKIIWIPRGLYNDEACGHINNLLQIVEPGHVLLAWTDNKDDLQYERSVEALSLLESTTDAKGRKLKITKIYRPIPLFLTQREAIDHESSLRFKHRMPGFRPPASYLNFHFVNKALICPIFGDPVYDQKAIMVLRKCFPKRKVIPIYAREIIIGGGYGITKMFSKAESNSYLCTRNNYWWWGH</sequence>
<dbReference type="NCBIfam" id="TIGR03380">
    <property type="entry name" value="agmatine_aguA"/>
    <property type="match status" value="1"/>
</dbReference>
<dbReference type="InterPro" id="IPR017754">
    <property type="entry name" value="Agmatine_deiminase"/>
</dbReference>
<accession>A0AAX3SWC2</accession>
<organism evidence="2 3">
    <name type="scientific">Spiroplasma citri</name>
    <dbReference type="NCBI Taxonomy" id="2133"/>
    <lineage>
        <taxon>Bacteria</taxon>
        <taxon>Bacillati</taxon>
        <taxon>Mycoplasmatota</taxon>
        <taxon>Mollicutes</taxon>
        <taxon>Entomoplasmatales</taxon>
        <taxon>Spiroplasmataceae</taxon>
        <taxon>Spiroplasma</taxon>
    </lineage>
</organism>
<keyword evidence="3" id="KW-1185">Reference proteome</keyword>
<dbReference type="InterPro" id="IPR007466">
    <property type="entry name" value="Peptidyl-Arg-deiminase_porph"/>
</dbReference>
<dbReference type="Proteomes" id="UP001214629">
    <property type="component" value="Chromosome"/>
</dbReference>
<dbReference type="SUPFAM" id="SSF55909">
    <property type="entry name" value="Pentein"/>
    <property type="match status" value="1"/>
</dbReference>
<dbReference type="AlphaFoldDB" id="A0AAX3SWC2"/>
<evidence type="ECO:0000256" key="1">
    <source>
        <dbReference type="ARBA" id="ARBA00022801"/>
    </source>
</evidence>
<name>A0AAX3SWC2_SPICI</name>
<gene>
    <name evidence="2" type="primary">aguA</name>
    <name evidence="2" type="ORF">M0C40_05845</name>
</gene>
<dbReference type="EC" id="3.5.3.12" evidence="2"/>
<keyword evidence="1 2" id="KW-0378">Hydrolase</keyword>
<dbReference type="GO" id="GO:0009446">
    <property type="term" value="P:putrescine biosynthetic process"/>
    <property type="evidence" value="ECO:0007669"/>
    <property type="project" value="InterPro"/>
</dbReference>
<reference evidence="2 3" key="1">
    <citation type="submission" date="2022-04" db="EMBL/GenBank/DDBJ databases">
        <title>Whole genome of Spiroplasma citri.</title>
        <authorList>
            <person name="Khanchezar A."/>
            <person name="Izadpanah K."/>
            <person name="Taghavi M."/>
            <person name="Ghorbani A."/>
            <person name="Beven L."/>
        </authorList>
    </citation>
    <scope>NUCLEOTIDE SEQUENCE [LARGE SCALE GENOMIC DNA]</scope>
    <source>
        <strain evidence="2 3">D4</strain>
    </source>
</reference>
<dbReference type="Gene3D" id="3.75.10.10">
    <property type="entry name" value="L-arginine/glycine Amidinotransferase, Chain A"/>
    <property type="match status" value="1"/>
</dbReference>
<evidence type="ECO:0000313" key="2">
    <source>
        <dbReference type="EMBL" id="WFG95619.1"/>
    </source>
</evidence>
<dbReference type="PANTHER" id="PTHR31377:SF0">
    <property type="entry name" value="AGMATINE DEIMINASE-RELATED"/>
    <property type="match status" value="1"/>
</dbReference>
<dbReference type="EMBL" id="CP096246">
    <property type="protein sequence ID" value="WFG95619.1"/>
    <property type="molecule type" value="Genomic_DNA"/>
</dbReference>
<dbReference type="PANTHER" id="PTHR31377">
    <property type="entry name" value="AGMATINE DEIMINASE-RELATED"/>
    <property type="match status" value="1"/>
</dbReference>
<dbReference type="GO" id="GO:0047632">
    <property type="term" value="F:agmatine deiminase activity"/>
    <property type="evidence" value="ECO:0007669"/>
    <property type="project" value="UniProtKB-EC"/>
</dbReference>
<protein>
    <submittedName>
        <fullName evidence="2">Agmatine deiminase</fullName>
        <ecNumber evidence="2">3.5.3.12</ecNumber>
    </submittedName>
</protein>
<evidence type="ECO:0000313" key="3">
    <source>
        <dbReference type="Proteomes" id="UP001214629"/>
    </source>
</evidence>
<dbReference type="Pfam" id="PF04371">
    <property type="entry name" value="PAD_porph"/>
    <property type="match status" value="1"/>
</dbReference>
<dbReference type="GO" id="GO:0004668">
    <property type="term" value="F:protein-arginine deiminase activity"/>
    <property type="evidence" value="ECO:0007669"/>
    <property type="project" value="InterPro"/>
</dbReference>